<evidence type="ECO:0000256" key="5">
    <source>
        <dbReference type="ARBA" id="ARBA00023274"/>
    </source>
</evidence>
<feature type="region of interest" description="Disordered" evidence="8">
    <location>
        <begin position="250"/>
        <end position="269"/>
    </location>
</feature>
<evidence type="ECO:0000256" key="3">
    <source>
        <dbReference type="ARBA" id="ARBA00022980"/>
    </source>
</evidence>
<sequence length="269" mass="30885">MGRYDFRPLRVHQAATQLLETQKIRSRPPWYDTIANVPPSQQLVRPILRRPVPKHGRKASRMFVPEEIRYDEDKLRREFFGDHPWELARPRVVLEEDGKDRQRYDWSKIRQPGKQLDGESVIQRQLWLMEHGHHAGTPNDPSDPPIRMTRARAYDIARKEFYAIRHEDEIARRVAHEEALSTGAYFGKSAVEVGMQLEDQQYEAWKEWAIKEIATLRQIAGAVYTGTDNEEALLKEDDAETDAAVEEVEGAMPGSEKGLDALGGAAVHP</sequence>
<reference evidence="9 10" key="1">
    <citation type="submission" date="2017-03" db="EMBL/GenBank/DDBJ databases">
        <title>Genomes of endolithic fungi from Antarctica.</title>
        <authorList>
            <person name="Coleine C."/>
            <person name="Masonjones S."/>
            <person name="Stajich J.E."/>
        </authorList>
    </citation>
    <scope>NUCLEOTIDE SEQUENCE [LARGE SCALE GENOMIC DNA]</scope>
    <source>
        <strain evidence="9 10">CCFEE 5187</strain>
    </source>
</reference>
<dbReference type="OrthoDB" id="5542239at2759"/>
<dbReference type="Pfam" id="PF13741">
    <property type="entry name" value="MRP-S25"/>
    <property type="match status" value="2"/>
</dbReference>
<organism evidence="9 10">
    <name type="scientific">Cryomyces minteri</name>
    <dbReference type="NCBI Taxonomy" id="331657"/>
    <lineage>
        <taxon>Eukaryota</taxon>
        <taxon>Fungi</taxon>
        <taxon>Dikarya</taxon>
        <taxon>Ascomycota</taxon>
        <taxon>Pezizomycotina</taxon>
        <taxon>Dothideomycetes</taxon>
        <taxon>Dothideomycetes incertae sedis</taxon>
        <taxon>Cryomyces</taxon>
    </lineage>
</organism>
<evidence type="ECO:0000256" key="4">
    <source>
        <dbReference type="ARBA" id="ARBA00023128"/>
    </source>
</evidence>
<keyword evidence="5" id="KW-0687">Ribonucleoprotein</keyword>
<dbReference type="STRING" id="331657.A0A4U0XUI4"/>
<dbReference type="AlphaFoldDB" id="A0A4U0XUI4"/>
<evidence type="ECO:0000256" key="7">
    <source>
        <dbReference type="ARBA" id="ARBA00035421"/>
    </source>
</evidence>
<protein>
    <recommendedName>
        <fullName evidence="6">Small ribosomal subunit protein mS23</fullName>
    </recommendedName>
    <alternativeName>
        <fullName evidence="7">37S ribosomal protein S25, mitochondrial</fullName>
    </alternativeName>
</protein>
<comment type="caution">
    <text evidence="9">The sequence shown here is derived from an EMBL/GenBank/DDBJ whole genome shotgun (WGS) entry which is preliminary data.</text>
</comment>
<dbReference type="Proteomes" id="UP000308768">
    <property type="component" value="Unassembled WGS sequence"/>
</dbReference>
<dbReference type="PANTHER" id="PTHR37799">
    <property type="entry name" value="37S RIBOSOMAL PROTEIN S25, MITOCHONDRIAL"/>
    <property type="match status" value="1"/>
</dbReference>
<evidence type="ECO:0000256" key="8">
    <source>
        <dbReference type="SAM" id="MobiDB-lite"/>
    </source>
</evidence>
<dbReference type="PANTHER" id="PTHR37799:SF1">
    <property type="entry name" value="SMALL RIBOSOMAL SUBUNIT PROTEIN MS23"/>
    <property type="match status" value="1"/>
</dbReference>
<dbReference type="EMBL" id="NAJN01000112">
    <property type="protein sequence ID" value="TKA79153.1"/>
    <property type="molecule type" value="Genomic_DNA"/>
</dbReference>
<accession>A0A4U0XUI4</accession>
<evidence type="ECO:0000313" key="9">
    <source>
        <dbReference type="EMBL" id="TKA79153.1"/>
    </source>
</evidence>
<name>A0A4U0XUI4_9PEZI</name>
<dbReference type="GO" id="GO:0003735">
    <property type="term" value="F:structural constituent of ribosome"/>
    <property type="evidence" value="ECO:0007669"/>
    <property type="project" value="InterPro"/>
</dbReference>
<comment type="subcellular location">
    <subcellularLocation>
        <location evidence="1">Mitochondrion</location>
    </subcellularLocation>
</comment>
<evidence type="ECO:0000256" key="1">
    <source>
        <dbReference type="ARBA" id="ARBA00004173"/>
    </source>
</evidence>
<evidence type="ECO:0000313" key="10">
    <source>
        <dbReference type="Proteomes" id="UP000308768"/>
    </source>
</evidence>
<comment type="similarity">
    <text evidence="2">Belongs to the mitochondrion-specific ribosomal protein mS23 family.</text>
</comment>
<dbReference type="InterPro" id="IPR016939">
    <property type="entry name" value="Ribosomal_mS23_fun"/>
</dbReference>
<keyword evidence="10" id="KW-1185">Reference proteome</keyword>
<gene>
    <name evidence="9" type="ORF">B0A49_01335</name>
</gene>
<dbReference type="GO" id="GO:0005763">
    <property type="term" value="C:mitochondrial small ribosomal subunit"/>
    <property type="evidence" value="ECO:0007669"/>
    <property type="project" value="InterPro"/>
</dbReference>
<evidence type="ECO:0000256" key="6">
    <source>
        <dbReference type="ARBA" id="ARBA00035137"/>
    </source>
</evidence>
<keyword evidence="4" id="KW-0496">Mitochondrion</keyword>
<keyword evidence="3" id="KW-0689">Ribosomal protein</keyword>
<proteinExistence type="inferred from homology"/>
<evidence type="ECO:0000256" key="2">
    <source>
        <dbReference type="ARBA" id="ARBA00009864"/>
    </source>
</evidence>